<dbReference type="EMBL" id="LAZR01007384">
    <property type="protein sequence ID" value="KKM85606.1"/>
    <property type="molecule type" value="Genomic_DNA"/>
</dbReference>
<feature type="transmembrane region" description="Helical" evidence="1">
    <location>
        <begin position="68"/>
        <end position="92"/>
    </location>
</feature>
<protein>
    <recommendedName>
        <fullName evidence="2">Heavy metal binding domain-containing protein</fullName>
    </recommendedName>
</protein>
<dbReference type="AlphaFoldDB" id="A0A0F9LED4"/>
<proteinExistence type="predicted"/>
<keyword evidence="1" id="KW-1133">Transmembrane helix</keyword>
<comment type="caution">
    <text evidence="3">The sequence shown here is derived from an EMBL/GenBank/DDBJ whole genome shotgun (WGS) entry which is preliminary data.</text>
</comment>
<dbReference type="InterPro" id="IPR045800">
    <property type="entry name" value="HMBD"/>
</dbReference>
<sequence length="101" mass="10901">MSSQDHTAHSVKSATVGADAKYTCPMHSQVRQAKPGACPLCGMGLEVESVAVGDEGPNPELVDFTRRFWVALVFSIPLLILTMSPFVGITAVRDFFGERMS</sequence>
<dbReference type="Pfam" id="PF19335">
    <property type="entry name" value="HMBD"/>
    <property type="match status" value="1"/>
</dbReference>
<dbReference type="GO" id="GO:0046872">
    <property type="term" value="F:metal ion binding"/>
    <property type="evidence" value="ECO:0007669"/>
    <property type="project" value="InterPro"/>
</dbReference>
<gene>
    <name evidence="3" type="ORF">LCGC14_1287410</name>
</gene>
<organism evidence="3">
    <name type="scientific">marine sediment metagenome</name>
    <dbReference type="NCBI Taxonomy" id="412755"/>
    <lineage>
        <taxon>unclassified sequences</taxon>
        <taxon>metagenomes</taxon>
        <taxon>ecological metagenomes</taxon>
    </lineage>
</organism>
<keyword evidence="1" id="KW-0812">Transmembrane</keyword>
<accession>A0A0F9LED4</accession>
<name>A0A0F9LED4_9ZZZZ</name>
<evidence type="ECO:0000259" key="2">
    <source>
        <dbReference type="Pfam" id="PF19335"/>
    </source>
</evidence>
<keyword evidence="1" id="KW-0472">Membrane</keyword>
<evidence type="ECO:0000313" key="3">
    <source>
        <dbReference type="EMBL" id="KKM85606.1"/>
    </source>
</evidence>
<evidence type="ECO:0000256" key="1">
    <source>
        <dbReference type="SAM" id="Phobius"/>
    </source>
</evidence>
<feature type="domain" description="Heavy metal binding" evidence="2">
    <location>
        <begin position="21"/>
        <end position="46"/>
    </location>
</feature>
<reference evidence="3" key="1">
    <citation type="journal article" date="2015" name="Nature">
        <title>Complex archaea that bridge the gap between prokaryotes and eukaryotes.</title>
        <authorList>
            <person name="Spang A."/>
            <person name="Saw J.H."/>
            <person name="Jorgensen S.L."/>
            <person name="Zaremba-Niedzwiedzka K."/>
            <person name="Martijn J."/>
            <person name="Lind A.E."/>
            <person name="van Eijk R."/>
            <person name="Schleper C."/>
            <person name="Guy L."/>
            <person name="Ettema T.J."/>
        </authorList>
    </citation>
    <scope>NUCLEOTIDE SEQUENCE</scope>
</reference>